<gene>
    <name evidence="3" type="ORF">EWM64_g9604</name>
</gene>
<keyword evidence="1" id="KW-0732">Signal</keyword>
<dbReference type="InterPro" id="IPR036047">
    <property type="entry name" value="F-box-like_dom_sf"/>
</dbReference>
<evidence type="ECO:0000259" key="2">
    <source>
        <dbReference type="Pfam" id="PF12937"/>
    </source>
</evidence>
<dbReference type="SUPFAM" id="SSF81383">
    <property type="entry name" value="F-box domain"/>
    <property type="match status" value="1"/>
</dbReference>
<protein>
    <recommendedName>
        <fullName evidence="2">F-box domain-containing protein</fullName>
    </recommendedName>
</protein>
<feature type="domain" description="F-box" evidence="2">
    <location>
        <begin position="11"/>
        <end position="48"/>
    </location>
</feature>
<feature type="signal peptide" evidence="1">
    <location>
        <begin position="1"/>
        <end position="27"/>
    </location>
</feature>
<keyword evidence="4" id="KW-1185">Reference proteome</keyword>
<organism evidence="3 4">
    <name type="scientific">Hericium alpestre</name>
    <dbReference type="NCBI Taxonomy" id="135208"/>
    <lineage>
        <taxon>Eukaryota</taxon>
        <taxon>Fungi</taxon>
        <taxon>Dikarya</taxon>
        <taxon>Basidiomycota</taxon>
        <taxon>Agaricomycotina</taxon>
        <taxon>Agaricomycetes</taxon>
        <taxon>Russulales</taxon>
        <taxon>Hericiaceae</taxon>
        <taxon>Hericium</taxon>
    </lineage>
</organism>
<proteinExistence type="predicted"/>
<dbReference type="STRING" id="135208.A0A4Y9ZLK0"/>
<dbReference type="CDD" id="cd09917">
    <property type="entry name" value="F-box_SF"/>
    <property type="match status" value="1"/>
</dbReference>
<reference evidence="3 4" key="1">
    <citation type="submission" date="2019-02" db="EMBL/GenBank/DDBJ databases">
        <title>Genome sequencing of the rare red list fungi Hericium alpestre (H. flagellum).</title>
        <authorList>
            <person name="Buettner E."/>
            <person name="Kellner H."/>
        </authorList>
    </citation>
    <scope>NUCLEOTIDE SEQUENCE [LARGE SCALE GENOMIC DNA]</scope>
    <source>
        <strain evidence="3 4">DSM 108284</strain>
    </source>
</reference>
<dbReference type="OrthoDB" id="2447803at2759"/>
<dbReference type="EMBL" id="SFCI01002102">
    <property type="protein sequence ID" value="TFY74408.1"/>
    <property type="molecule type" value="Genomic_DNA"/>
</dbReference>
<dbReference type="Proteomes" id="UP000298061">
    <property type="component" value="Unassembled WGS sequence"/>
</dbReference>
<dbReference type="Gene3D" id="1.20.1280.50">
    <property type="match status" value="1"/>
</dbReference>
<dbReference type="SUPFAM" id="SSF52047">
    <property type="entry name" value="RNI-like"/>
    <property type="match status" value="1"/>
</dbReference>
<dbReference type="Pfam" id="PF12937">
    <property type="entry name" value="F-box-like"/>
    <property type="match status" value="1"/>
</dbReference>
<dbReference type="InterPro" id="IPR001810">
    <property type="entry name" value="F-box_dom"/>
</dbReference>
<comment type="caution">
    <text evidence="3">The sequence shown here is derived from an EMBL/GenBank/DDBJ whole genome shotgun (WGS) entry which is preliminary data.</text>
</comment>
<dbReference type="Gene3D" id="3.80.10.10">
    <property type="entry name" value="Ribonuclease Inhibitor"/>
    <property type="match status" value="1"/>
</dbReference>
<accession>A0A4Y9ZLK0</accession>
<sequence>MSITHRALAINEVLALIFCFLDDKSNATNARVCKRWSELALEVLWHDINAACLIHSLGYRNEHYHKQVPGLDAWTRWAVNAERVRSIRAYDGRNAPQGTLKGEGLWHEMKTISIFRPRMVLCPRLRSLTWLRMERDFLPLFLNDTVTHFTLSYLVGDISTYSDRMLAQLITTRMPNLTSLDLRIGENAITKDAMKFLVDLIDGLPCLEVLTERSRVMQPQVLEALSRRRKLKTISLGCDRKDTINPKDRGYDRTCPQGKASFNEDAFPCLVNLSIRLPLPAMNHLLRHDYFPASRLTTLIFRMVFEEPTEEIEGLIRAVAEQCLCLRKLGLLLSRPIRQQRDSFDENWEEAWGEDSDSDNEDAHDSALPLTQDDINAILDAPTAASTFGPLHFGSLSPLLALKHLHRLDIWHTRALNMSDDDVIHLAERLPLLRKLNLNIVPDGHESPLLTIGVLAGLAKARPEFHSLALYLNVESTTLQAVLDRNKGPMPRFQRLETLALGPSPLQKSSCTTLALFLSRIVQAHTMLGAGRSFKRFLIGCSCPEHMLDNWDTVRTSVPDMVLARMDHEAMMAEKV</sequence>
<evidence type="ECO:0000313" key="4">
    <source>
        <dbReference type="Proteomes" id="UP000298061"/>
    </source>
</evidence>
<name>A0A4Y9ZLK0_9AGAM</name>
<evidence type="ECO:0000256" key="1">
    <source>
        <dbReference type="SAM" id="SignalP"/>
    </source>
</evidence>
<dbReference type="InterPro" id="IPR032675">
    <property type="entry name" value="LRR_dom_sf"/>
</dbReference>
<evidence type="ECO:0000313" key="3">
    <source>
        <dbReference type="EMBL" id="TFY74408.1"/>
    </source>
</evidence>
<feature type="chain" id="PRO_5021220845" description="F-box domain-containing protein" evidence="1">
    <location>
        <begin position="28"/>
        <end position="576"/>
    </location>
</feature>
<dbReference type="AlphaFoldDB" id="A0A4Y9ZLK0"/>